<keyword evidence="3" id="KW-0813">Transport</keyword>
<feature type="transmembrane region" description="Helical" evidence="8">
    <location>
        <begin position="391"/>
        <end position="410"/>
    </location>
</feature>
<evidence type="ECO:0000256" key="3">
    <source>
        <dbReference type="ARBA" id="ARBA00022448"/>
    </source>
</evidence>
<feature type="domain" description="YidE/YbjL duplication" evidence="9">
    <location>
        <begin position="394"/>
        <end position="562"/>
    </location>
</feature>
<accession>A0A0F5IW97</accession>
<name>A0A0F5IW97_9BACT</name>
<comment type="similarity">
    <text evidence="2">Belongs to the AAE transporter (TC 2.A.81) family.</text>
</comment>
<feature type="transmembrane region" description="Helical" evidence="8">
    <location>
        <begin position="545"/>
        <end position="565"/>
    </location>
</feature>
<evidence type="ECO:0000256" key="8">
    <source>
        <dbReference type="SAM" id="Phobius"/>
    </source>
</evidence>
<dbReference type="Proteomes" id="UP000033035">
    <property type="component" value="Unassembled WGS sequence"/>
</dbReference>
<dbReference type="RefSeq" id="WP_028729042.1">
    <property type="nucleotide sequence ID" value="NZ_KE386763.1"/>
</dbReference>
<keyword evidence="11" id="KW-1185">Reference proteome</keyword>
<feature type="transmembrane region" description="Helical" evidence="8">
    <location>
        <begin position="160"/>
        <end position="177"/>
    </location>
</feature>
<protein>
    <submittedName>
        <fullName evidence="10">Aspartate-alanine antiporter</fullName>
    </submittedName>
</protein>
<comment type="subcellular location">
    <subcellularLocation>
        <location evidence="1">Cell membrane</location>
        <topology evidence="1">Multi-pass membrane protein</topology>
    </subcellularLocation>
</comment>
<dbReference type="EMBL" id="AQHW01000025">
    <property type="protein sequence ID" value="KKB49402.1"/>
    <property type="molecule type" value="Genomic_DNA"/>
</dbReference>
<organism evidence="10 11">
    <name type="scientific">Parabacteroides gordonii MS-1 = DSM 23371</name>
    <dbReference type="NCBI Taxonomy" id="1203610"/>
    <lineage>
        <taxon>Bacteria</taxon>
        <taxon>Pseudomonadati</taxon>
        <taxon>Bacteroidota</taxon>
        <taxon>Bacteroidia</taxon>
        <taxon>Bacteroidales</taxon>
        <taxon>Tannerellaceae</taxon>
        <taxon>Parabacteroides</taxon>
    </lineage>
</organism>
<evidence type="ECO:0000256" key="5">
    <source>
        <dbReference type="ARBA" id="ARBA00022692"/>
    </source>
</evidence>
<feature type="domain" description="YidE/YbjL duplication" evidence="9">
    <location>
        <begin position="15"/>
        <end position="176"/>
    </location>
</feature>
<feature type="transmembrane region" description="Helical" evidence="8">
    <location>
        <begin position="416"/>
        <end position="434"/>
    </location>
</feature>
<evidence type="ECO:0000313" key="11">
    <source>
        <dbReference type="Proteomes" id="UP000033035"/>
    </source>
</evidence>
<keyword evidence="7 8" id="KW-0472">Membrane</keyword>
<feature type="transmembrane region" description="Helical" evidence="8">
    <location>
        <begin position="12"/>
        <end position="27"/>
    </location>
</feature>
<evidence type="ECO:0000259" key="9">
    <source>
        <dbReference type="Pfam" id="PF06826"/>
    </source>
</evidence>
<comment type="caution">
    <text evidence="10">The sequence shown here is derived from an EMBL/GenBank/DDBJ whole genome shotgun (WGS) entry which is preliminary data.</text>
</comment>
<feature type="transmembrane region" description="Helical" evidence="8">
    <location>
        <begin position="60"/>
        <end position="77"/>
    </location>
</feature>
<dbReference type="AlphaFoldDB" id="A0A0F5IW97"/>
<keyword evidence="5 8" id="KW-0812">Transmembrane</keyword>
<keyword evidence="6 8" id="KW-1133">Transmembrane helix</keyword>
<sequence>MEWFVDLLKHYPELAIFLTLAFGFWIGKFKIGKFSLGTVTSVLLVGVLIGQLHIDIGAPIKSVFFLLFLFAVGYSVGPQFFRGLKKEGLPQVLFAALMCLFCLFVPFLLAKLMGYNAGEAAGLLAGSQTISAVLGVAEDTINQGGLSAADKTSMINVMPVAYAVSYIFGTAGSAWIMSDIAPRFLGGLASVKKACKELEAKMGTDDESDQPGFMPAARPITFRAYKISNDWFGAGKTVQELEDYLEAEGRRLFVERVRINNIVYEVKPDLMLMKGNEVVLSGRREFVIGEENWIGEEVNDIELLDFPAETLPVLISRKKFAGMTVARLRKEKVMHGVSIKSIKRAGISIPVLAATTIDPGDMLELVGTKMEVNEAATTLGYADRPTNQTDMVFVGLGIFLGGVIGSLALHFGDIPVSLSTSGGALIAGLVFGWLRSKHPTFGRIPEPSLWVLNNVGLNMFIAVVGITAGPSFVTGFKEVGVSLFVIGALATTLPLIVGVLMGRYLFKFHPAITLGCTSGARTTTAALGAVEDAVESQTPALGYTVTYAVGNTLLIIWGVVIVLLMS</sequence>
<dbReference type="GO" id="GO:0006813">
    <property type="term" value="P:potassium ion transport"/>
    <property type="evidence" value="ECO:0007669"/>
    <property type="project" value="InterPro"/>
</dbReference>
<dbReference type="InterPro" id="IPR050144">
    <property type="entry name" value="AAE_transporter"/>
</dbReference>
<gene>
    <name evidence="10" type="ORF">HMPREF1536_04466</name>
</gene>
<feature type="transmembrane region" description="Helical" evidence="8">
    <location>
        <begin position="455"/>
        <end position="473"/>
    </location>
</feature>
<evidence type="ECO:0000256" key="7">
    <source>
        <dbReference type="ARBA" id="ARBA00023136"/>
    </source>
</evidence>
<dbReference type="InterPro" id="IPR022457">
    <property type="entry name" value="Asp_Ala_antiprt"/>
</dbReference>
<feature type="transmembrane region" description="Helical" evidence="8">
    <location>
        <begin position="89"/>
        <end position="109"/>
    </location>
</feature>
<dbReference type="STRING" id="1203610.HMPREF1536_04466"/>
<dbReference type="InterPro" id="IPR036721">
    <property type="entry name" value="RCK_C_sf"/>
</dbReference>
<dbReference type="GO" id="GO:0005886">
    <property type="term" value="C:plasma membrane"/>
    <property type="evidence" value="ECO:0007669"/>
    <property type="project" value="UniProtKB-SubCell"/>
</dbReference>
<evidence type="ECO:0000256" key="6">
    <source>
        <dbReference type="ARBA" id="ARBA00022989"/>
    </source>
</evidence>
<reference evidence="10 11" key="1">
    <citation type="submission" date="2013-04" db="EMBL/GenBank/DDBJ databases">
        <title>The Genome Sequence of Parabacteroides gordonii DSM 23371.</title>
        <authorList>
            <consortium name="The Broad Institute Genomics Platform"/>
            <person name="Earl A."/>
            <person name="Ward D."/>
            <person name="Feldgarden M."/>
            <person name="Gevers D."/>
            <person name="Martens E."/>
            <person name="Sakamoto M."/>
            <person name="Benno Y."/>
            <person name="Suzuki N."/>
            <person name="Matsunaga N."/>
            <person name="Koshihara K."/>
            <person name="Seki M."/>
            <person name="Komiya H."/>
            <person name="Walker B."/>
            <person name="Young S."/>
            <person name="Zeng Q."/>
            <person name="Gargeya S."/>
            <person name="Fitzgerald M."/>
            <person name="Haas B."/>
            <person name="Abouelleil A."/>
            <person name="Allen A.W."/>
            <person name="Alvarado L."/>
            <person name="Arachchi H.M."/>
            <person name="Berlin A.M."/>
            <person name="Chapman S.B."/>
            <person name="Gainer-Dewar J."/>
            <person name="Goldberg J."/>
            <person name="Griggs A."/>
            <person name="Gujja S."/>
            <person name="Hansen M."/>
            <person name="Howarth C."/>
            <person name="Imamovic A."/>
            <person name="Ireland A."/>
            <person name="Larimer J."/>
            <person name="McCowan C."/>
            <person name="Murphy C."/>
            <person name="Pearson M."/>
            <person name="Poon T.W."/>
            <person name="Priest M."/>
            <person name="Roberts A."/>
            <person name="Saif S."/>
            <person name="Shea T."/>
            <person name="Sisk P."/>
            <person name="Sykes S."/>
            <person name="Wortman J."/>
            <person name="Nusbaum C."/>
            <person name="Birren B."/>
        </authorList>
    </citation>
    <scope>NUCLEOTIDE SEQUENCE [LARGE SCALE GENOMIC DNA]</scope>
    <source>
        <strain evidence="10 11">MS-1</strain>
    </source>
</reference>
<keyword evidence="4" id="KW-1003">Cell membrane</keyword>
<evidence type="ECO:0000256" key="2">
    <source>
        <dbReference type="ARBA" id="ARBA00009854"/>
    </source>
</evidence>
<evidence type="ECO:0000256" key="1">
    <source>
        <dbReference type="ARBA" id="ARBA00004651"/>
    </source>
</evidence>
<dbReference type="HOGENOM" id="CLU_035023_2_2_10"/>
<feature type="transmembrane region" description="Helical" evidence="8">
    <location>
        <begin position="34"/>
        <end position="54"/>
    </location>
</feature>
<dbReference type="PANTHER" id="PTHR30445">
    <property type="entry name" value="K(+)_H(+) ANTIPORTER SUBUNIT KHTT"/>
    <property type="match status" value="1"/>
</dbReference>
<dbReference type="NCBIfam" id="TIGR01625">
    <property type="entry name" value="YidE_YbjL_dupl"/>
    <property type="match status" value="2"/>
</dbReference>
<dbReference type="PATRIC" id="fig|1203610.3.peg.4551"/>
<evidence type="ECO:0000256" key="4">
    <source>
        <dbReference type="ARBA" id="ARBA00022475"/>
    </source>
</evidence>
<dbReference type="InterPro" id="IPR006512">
    <property type="entry name" value="YidE_YbjL"/>
</dbReference>
<dbReference type="SUPFAM" id="SSF116726">
    <property type="entry name" value="TrkA C-terminal domain-like"/>
    <property type="match status" value="1"/>
</dbReference>
<evidence type="ECO:0000313" key="10">
    <source>
        <dbReference type="EMBL" id="KKB49402.1"/>
    </source>
</evidence>
<feature type="transmembrane region" description="Helical" evidence="8">
    <location>
        <begin position="479"/>
        <end position="500"/>
    </location>
</feature>
<proteinExistence type="inferred from homology"/>
<dbReference type="NCBIfam" id="TIGR03802">
    <property type="entry name" value="Asp_Ala_antiprt"/>
    <property type="match status" value="1"/>
</dbReference>
<dbReference type="GO" id="GO:0022857">
    <property type="term" value="F:transmembrane transporter activity"/>
    <property type="evidence" value="ECO:0007669"/>
    <property type="project" value="InterPro"/>
</dbReference>
<dbReference type="Pfam" id="PF06826">
    <property type="entry name" value="Asp-Al_Ex"/>
    <property type="match status" value="2"/>
</dbReference>
<dbReference type="PANTHER" id="PTHR30445:SF9">
    <property type="match status" value="1"/>
</dbReference>